<proteinExistence type="predicted"/>
<organism evidence="1 2">
    <name type="scientific">Bradyrhizobium arachidis</name>
    <dbReference type="NCBI Taxonomy" id="858423"/>
    <lineage>
        <taxon>Bacteria</taxon>
        <taxon>Pseudomonadati</taxon>
        <taxon>Pseudomonadota</taxon>
        <taxon>Alphaproteobacteria</taxon>
        <taxon>Hyphomicrobiales</taxon>
        <taxon>Nitrobacteraceae</taxon>
        <taxon>Bradyrhizobium</taxon>
    </lineage>
</organism>
<gene>
    <name evidence="1" type="ORF">WN72_24495</name>
</gene>
<accession>A0AAE7NUQ0</accession>
<reference evidence="1 2" key="1">
    <citation type="submission" date="2018-06" db="EMBL/GenBank/DDBJ databases">
        <title>Comparative genomics of Bradyrhizobium nodulating Arachidis hypogaea.</title>
        <authorList>
            <person name="Li Y."/>
        </authorList>
    </citation>
    <scope>NUCLEOTIDE SEQUENCE [LARGE SCALE GENOMIC DNA]</scope>
    <source>
        <strain evidence="1 2">CCBAU 051107</strain>
    </source>
</reference>
<evidence type="ECO:0000313" key="1">
    <source>
        <dbReference type="EMBL" id="QOZ69124.1"/>
    </source>
</evidence>
<dbReference type="Proteomes" id="UP000594015">
    <property type="component" value="Chromosome"/>
</dbReference>
<sequence>MLVARSIPATGATCEKCVPLDKQIARYRFLEGRINDQKALDGIKRLIAELHDKKKANHPDE</sequence>
<dbReference type="AlphaFoldDB" id="A0AAE7NUQ0"/>
<evidence type="ECO:0000313" key="2">
    <source>
        <dbReference type="Proteomes" id="UP000594015"/>
    </source>
</evidence>
<name>A0AAE7NUQ0_9BRAD</name>
<protein>
    <submittedName>
        <fullName evidence="1">Uncharacterized protein</fullName>
    </submittedName>
</protein>
<dbReference type="KEGG" id="barh:WN72_24495"/>
<dbReference type="EMBL" id="CP030050">
    <property type="protein sequence ID" value="QOZ69124.1"/>
    <property type="molecule type" value="Genomic_DNA"/>
</dbReference>